<reference evidence="1" key="1">
    <citation type="submission" date="2020-09" db="EMBL/GenBank/DDBJ databases">
        <title>Iningainema tapete sp. nov. (Scytonemataceae, Cyanobacteria) from greenhouses in central Florida (USA) produces two types of nodularin with biosynthetic potential for microcystin-LR and anabaenopeptins.</title>
        <authorList>
            <person name="Berthold D.E."/>
            <person name="Lefler F.W."/>
            <person name="Huang I.-S."/>
            <person name="Abdulla H."/>
            <person name="Zimba P.V."/>
            <person name="Laughinghouse H.D. IV."/>
        </authorList>
    </citation>
    <scope>NUCLEOTIDE SEQUENCE</scope>
    <source>
        <strain evidence="1">BLCCT55</strain>
    </source>
</reference>
<evidence type="ECO:0000313" key="2">
    <source>
        <dbReference type="Proteomes" id="UP000629098"/>
    </source>
</evidence>
<evidence type="ECO:0000313" key="1">
    <source>
        <dbReference type="EMBL" id="MBD2773642.1"/>
    </source>
</evidence>
<dbReference type="Proteomes" id="UP000629098">
    <property type="component" value="Unassembled WGS sequence"/>
</dbReference>
<proteinExistence type="predicted"/>
<dbReference type="AlphaFoldDB" id="A0A8J7BXE0"/>
<keyword evidence="2" id="KW-1185">Reference proteome</keyword>
<sequence>MIICDLDYLESLPETYAQHINGGDALAISDFSANGYGDATDITTVIDNRAISDPAGRYHIATSYINIIAKFEKNFSVVSSSYALVTS</sequence>
<name>A0A8J7BXE0_9CYAN</name>
<gene>
    <name evidence="1" type="ORF">ICL16_16570</name>
</gene>
<accession>A0A8J7BXE0</accession>
<comment type="caution">
    <text evidence="1">The sequence shown here is derived from an EMBL/GenBank/DDBJ whole genome shotgun (WGS) entry which is preliminary data.</text>
</comment>
<protein>
    <submittedName>
        <fullName evidence="1">Uncharacterized protein</fullName>
    </submittedName>
</protein>
<organism evidence="1 2">
    <name type="scientific">Iningainema tapete BLCC-T55</name>
    <dbReference type="NCBI Taxonomy" id="2748662"/>
    <lineage>
        <taxon>Bacteria</taxon>
        <taxon>Bacillati</taxon>
        <taxon>Cyanobacteriota</taxon>
        <taxon>Cyanophyceae</taxon>
        <taxon>Nostocales</taxon>
        <taxon>Scytonemataceae</taxon>
        <taxon>Iningainema tapete</taxon>
    </lineage>
</organism>
<dbReference type="EMBL" id="JACXAE010000057">
    <property type="protein sequence ID" value="MBD2773642.1"/>
    <property type="molecule type" value="Genomic_DNA"/>
</dbReference>
<dbReference type="RefSeq" id="WP_190829678.1">
    <property type="nucleotide sequence ID" value="NZ_CAWPPI010000057.1"/>
</dbReference>